<protein>
    <submittedName>
        <fullName evidence="2">Uncharacterized protein</fullName>
    </submittedName>
</protein>
<organism evidence="2 3">
    <name type="scientific">Carpediemonas membranifera</name>
    <dbReference type="NCBI Taxonomy" id="201153"/>
    <lineage>
        <taxon>Eukaryota</taxon>
        <taxon>Metamonada</taxon>
        <taxon>Carpediemonas-like organisms</taxon>
        <taxon>Carpediemonas</taxon>
    </lineage>
</organism>
<dbReference type="AlphaFoldDB" id="A0A8J6E2W3"/>
<gene>
    <name evidence="2" type="ORF">J8273_0032</name>
</gene>
<feature type="region of interest" description="Disordered" evidence="1">
    <location>
        <begin position="178"/>
        <end position="271"/>
    </location>
</feature>
<sequence length="339" mass="37613">MAGQKRKHPNSPGWFGRFFSKRATYEDEEEEKYPSPSEETYTDHSSSSSDSEDEYQSVQPTTVAQYPPVFPPGAYPIPMQLLTPSLPNPQMTMLPFPAQTAPLSAPRPGVPNNASTNAIEGWYYQPGYQYQASPMMMPSMGYGMMGDSQWFQPTPQMPPPQYPQQGEAVAVEQRHVFPSVSPRSDDSETAGSSEDEDYNEDYSKTQEREEEAATGSESAEETTEDDSTQESESDASYHGRTIPRDEEEELLASSEDDSDEEPTLSRAPALKKLPIVGKSKVHFKAVSVRTQYEDTKAKQAALVSEAQQPDLQFRRPNLGVSAFSWSALQSSARSRFGSA</sequence>
<comment type="caution">
    <text evidence="2">The sequence shown here is derived from an EMBL/GenBank/DDBJ whole genome shotgun (WGS) entry which is preliminary data.</text>
</comment>
<reference evidence="2" key="1">
    <citation type="submission" date="2021-05" db="EMBL/GenBank/DDBJ databases">
        <title>A free-living protist that lacks canonical eukaryotic 1 DNA replication and segregation systems.</title>
        <authorList>
            <person name="Salas-Leiva D.E."/>
            <person name="Tromer E.C."/>
            <person name="Curtis B.A."/>
            <person name="Jerlstrom-Hultqvist J."/>
            <person name="Kolisko M."/>
            <person name="Yi Z."/>
            <person name="Salas-Leiva J.S."/>
            <person name="Gallot-Lavallee L."/>
            <person name="Kops G.J.P.L."/>
            <person name="Archibald J.M."/>
            <person name="Simpson A.G.B."/>
            <person name="Roger A.J."/>
        </authorList>
    </citation>
    <scope>NUCLEOTIDE SEQUENCE</scope>
    <source>
        <strain evidence="2">BICM</strain>
    </source>
</reference>
<feature type="compositionally biased region" description="Low complexity" evidence="1">
    <location>
        <begin position="34"/>
        <end position="49"/>
    </location>
</feature>
<keyword evidence="3" id="KW-1185">Reference proteome</keyword>
<accession>A0A8J6E2W3</accession>
<evidence type="ECO:0000313" key="3">
    <source>
        <dbReference type="Proteomes" id="UP000717585"/>
    </source>
</evidence>
<feature type="compositionally biased region" description="Acidic residues" evidence="1">
    <location>
        <begin position="245"/>
        <end position="262"/>
    </location>
</feature>
<proteinExistence type="predicted"/>
<evidence type="ECO:0000256" key="1">
    <source>
        <dbReference type="SAM" id="MobiDB-lite"/>
    </source>
</evidence>
<dbReference type="Proteomes" id="UP000717585">
    <property type="component" value="Unassembled WGS sequence"/>
</dbReference>
<feature type="region of interest" description="Disordered" evidence="1">
    <location>
        <begin position="25"/>
        <end position="69"/>
    </location>
</feature>
<name>A0A8J6E2W3_9EUKA</name>
<feature type="compositionally biased region" description="Acidic residues" evidence="1">
    <location>
        <begin position="208"/>
        <end position="233"/>
    </location>
</feature>
<dbReference type="EMBL" id="JAHDYR010000012">
    <property type="protein sequence ID" value="KAG9394826.1"/>
    <property type="molecule type" value="Genomic_DNA"/>
</dbReference>
<evidence type="ECO:0000313" key="2">
    <source>
        <dbReference type="EMBL" id="KAG9394826.1"/>
    </source>
</evidence>